<reference evidence="4" key="1">
    <citation type="submission" date="2015-08" db="EMBL/GenBank/DDBJ databases">
        <authorList>
            <person name="Babu N.S."/>
            <person name="Beckwith C.J."/>
            <person name="Beseler K.G."/>
            <person name="Brison A."/>
            <person name="Carone J.V."/>
            <person name="Caskin T.P."/>
            <person name="Diamond M."/>
            <person name="Durham M.E."/>
            <person name="Foxe J.M."/>
            <person name="Go M."/>
            <person name="Henderson B.A."/>
            <person name="Jones I.B."/>
            <person name="McGettigan J.A."/>
            <person name="Micheletti S.J."/>
            <person name="Nasrallah M.E."/>
            <person name="Ortiz D."/>
            <person name="Piller C.R."/>
            <person name="Privatt S.R."/>
            <person name="Schneider S.L."/>
            <person name="Sharp S."/>
            <person name="Smith T.C."/>
            <person name="Stanton J.D."/>
            <person name="Ullery H.E."/>
            <person name="Wilson R.J."/>
            <person name="Serrano M.G."/>
            <person name="Buck G."/>
            <person name="Lee V."/>
            <person name="Wang Y."/>
            <person name="Carvalho R."/>
            <person name="Voegtly L."/>
            <person name="Shi R."/>
            <person name="Duckworth R."/>
            <person name="Johnson A."/>
            <person name="Loviza R."/>
            <person name="Walstead R."/>
            <person name="Shah Z."/>
            <person name="Kiflezghi M."/>
            <person name="Wade K."/>
            <person name="Ball S.L."/>
            <person name="Bradley K.W."/>
            <person name="Asai D.J."/>
            <person name="Bowman C.A."/>
            <person name="Russell D.A."/>
            <person name="Pope W.H."/>
            <person name="Jacobs-Sera D."/>
            <person name="Hendrix R.W."/>
            <person name="Hatfull G.F."/>
        </authorList>
    </citation>
    <scope>NUCLEOTIDE SEQUENCE</scope>
</reference>
<evidence type="ECO:0000313" key="4">
    <source>
        <dbReference type="EMBL" id="CUR56717.1"/>
    </source>
</evidence>
<protein>
    <recommendedName>
        <fullName evidence="3">HTH tetR-type domain-containing protein</fullName>
    </recommendedName>
</protein>
<evidence type="ECO:0000259" key="3">
    <source>
        <dbReference type="PROSITE" id="PS50977"/>
    </source>
</evidence>
<feature type="region of interest" description="Disordered" evidence="2">
    <location>
        <begin position="1"/>
        <end position="22"/>
    </location>
</feature>
<organism evidence="4">
    <name type="scientific">metagenome</name>
    <dbReference type="NCBI Taxonomy" id="256318"/>
    <lineage>
        <taxon>unclassified sequences</taxon>
        <taxon>metagenomes</taxon>
    </lineage>
</organism>
<gene>
    <name evidence="4" type="ORF">NOCA2360023</name>
</gene>
<dbReference type="EMBL" id="CZKA01000030">
    <property type="protein sequence ID" value="CUR56717.1"/>
    <property type="molecule type" value="Genomic_DNA"/>
</dbReference>
<evidence type="ECO:0000256" key="1">
    <source>
        <dbReference type="ARBA" id="ARBA00023125"/>
    </source>
</evidence>
<dbReference type="InterPro" id="IPR009057">
    <property type="entry name" value="Homeodomain-like_sf"/>
</dbReference>
<dbReference type="Gene3D" id="1.10.357.10">
    <property type="entry name" value="Tetracycline Repressor, domain 2"/>
    <property type="match status" value="1"/>
</dbReference>
<feature type="domain" description="HTH tetR-type" evidence="3">
    <location>
        <begin position="19"/>
        <end position="79"/>
    </location>
</feature>
<sequence>MSKPEESGPSERRARRDPEGRRRMIEEAAADLLLETGGGAITHRQVASRAGVALGSTTHYFATLDELRDAALKLLTQRFDGDLAGFEELLQREGATPAVLAASMHEFNSDSDRVRRAVALYAAAAQNADAQNAAARSIATYWSNGFTEILARHTGQERARLVSVFSDGVMMHTSMQDEPLSLEVLVRAISAILGPPSS</sequence>
<dbReference type="AlphaFoldDB" id="A0A2P2C3V5"/>
<keyword evidence="1" id="KW-0238">DNA-binding</keyword>
<name>A0A2P2C3V5_9ZZZZ</name>
<evidence type="ECO:0000256" key="2">
    <source>
        <dbReference type="SAM" id="MobiDB-lite"/>
    </source>
</evidence>
<dbReference type="PROSITE" id="PS50977">
    <property type="entry name" value="HTH_TETR_2"/>
    <property type="match status" value="1"/>
</dbReference>
<dbReference type="SUPFAM" id="SSF46689">
    <property type="entry name" value="Homeodomain-like"/>
    <property type="match status" value="1"/>
</dbReference>
<dbReference type="GO" id="GO:0003677">
    <property type="term" value="F:DNA binding"/>
    <property type="evidence" value="ECO:0007669"/>
    <property type="project" value="UniProtKB-KW"/>
</dbReference>
<proteinExistence type="predicted"/>
<dbReference type="InterPro" id="IPR001647">
    <property type="entry name" value="HTH_TetR"/>
</dbReference>
<accession>A0A2P2C3V5</accession>